<organism evidence="6 7">
    <name type="scientific">Enemella evansiae</name>
    <dbReference type="NCBI Taxonomy" id="2016499"/>
    <lineage>
        <taxon>Bacteria</taxon>
        <taxon>Bacillati</taxon>
        <taxon>Actinomycetota</taxon>
        <taxon>Actinomycetes</taxon>
        <taxon>Propionibacteriales</taxon>
        <taxon>Propionibacteriaceae</taxon>
        <taxon>Enemella</taxon>
    </lineage>
</organism>
<dbReference type="Gene3D" id="3.40.190.10">
    <property type="entry name" value="Periplasmic binding protein-like II"/>
    <property type="match status" value="2"/>
</dbReference>
<dbReference type="InterPro" id="IPR036390">
    <property type="entry name" value="WH_DNA-bd_sf"/>
</dbReference>
<dbReference type="OrthoDB" id="3724202at2"/>
<dbReference type="Gene3D" id="1.10.10.10">
    <property type="entry name" value="Winged helix-like DNA-binding domain superfamily/Winged helix DNA-binding domain"/>
    <property type="match status" value="1"/>
</dbReference>
<keyword evidence="4" id="KW-0804">Transcription</keyword>
<evidence type="ECO:0000256" key="2">
    <source>
        <dbReference type="ARBA" id="ARBA00023015"/>
    </source>
</evidence>
<keyword evidence="3" id="KW-0238">DNA-binding</keyword>
<dbReference type="GO" id="GO:0003700">
    <property type="term" value="F:DNA-binding transcription factor activity"/>
    <property type="evidence" value="ECO:0007669"/>
    <property type="project" value="InterPro"/>
</dbReference>
<dbReference type="Proteomes" id="UP000215896">
    <property type="component" value="Unassembled WGS sequence"/>
</dbReference>
<reference evidence="6 7" key="1">
    <citation type="submission" date="2017-07" db="EMBL/GenBank/DDBJ databases">
        <title>Draft whole genome sequences of clinical Proprionibacteriaceae strains.</title>
        <authorList>
            <person name="Bernier A.-M."/>
            <person name="Bernard K."/>
            <person name="Domingo M.-C."/>
        </authorList>
    </citation>
    <scope>NUCLEOTIDE SEQUENCE [LARGE SCALE GENOMIC DNA]</scope>
    <source>
        <strain evidence="6 7">NML 030167</strain>
    </source>
</reference>
<dbReference type="PANTHER" id="PTHR30346">
    <property type="entry name" value="TRANSCRIPTIONAL DUAL REGULATOR HCAR-RELATED"/>
    <property type="match status" value="1"/>
</dbReference>
<accession>A0A255GNQ1</accession>
<dbReference type="InterPro" id="IPR005119">
    <property type="entry name" value="LysR_subst-bd"/>
</dbReference>
<sequence length="303" mass="32881">MPDFTLRQLECFVAVADAATIAAAAEQLHASPSAVGAAIEELERHLGERLTVRRRAHGVTLTSAGSALLPRARALLTAAADLQPAADGALAGSLVVGCYETLAPSLLPRIVEGFEAEHPAVRVRLAEGSQHELLDGLESGLIDAAILYERDLRGDLDTIVLYRLPAHVLLPADHRLAGADRVRLADLAEEPFVQYNVEPAWQNTQALFTATGVRPNVRYVTGNYELARSLVGRGLGYTVLVQRQATDRTYEGGRVAVCEIDPQPQPTTIVLAWPRETGRSRLLRTLVRWAPGQVQKWRTGVRG</sequence>
<dbReference type="SUPFAM" id="SSF53850">
    <property type="entry name" value="Periplasmic binding protein-like II"/>
    <property type="match status" value="1"/>
</dbReference>
<dbReference type="PROSITE" id="PS50931">
    <property type="entry name" value="HTH_LYSR"/>
    <property type="match status" value="1"/>
</dbReference>
<evidence type="ECO:0000313" key="7">
    <source>
        <dbReference type="Proteomes" id="UP000215896"/>
    </source>
</evidence>
<evidence type="ECO:0000259" key="5">
    <source>
        <dbReference type="PROSITE" id="PS50931"/>
    </source>
</evidence>
<dbReference type="Pfam" id="PF03466">
    <property type="entry name" value="LysR_substrate"/>
    <property type="match status" value="1"/>
</dbReference>
<dbReference type="EMBL" id="NMVO01000001">
    <property type="protein sequence ID" value="OYO17429.1"/>
    <property type="molecule type" value="Genomic_DNA"/>
</dbReference>
<feature type="domain" description="HTH lysR-type" evidence="5">
    <location>
        <begin position="4"/>
        <end position="62"/>
    </location>
</feature>
<name>A0A255GNQ1_9ACTN</name>
<dbReference type="Pfam" id="PF00126">
    <property type="entry name" value="HTH_1"/>
    <property type="match status" value="1"/>
</dbReference>
<dbReference type="PANTHER" id="PTHR30346:SF0">
    <property type="entry name" value="HCA OPERON TRANSCRIPTIONAL ACTIVATOR HCAR"/>
    <property type="match status" value="1"/>
</dbReference>
<dbReference type="SUPFAM" id="SSF46785">
    <property type="entry name" value="Winged helix' DNA-binding domain"/>
    <property type="match status" value="1"/>
</dbReference>
<gene>
    <name evidence="6" type="ORF">CGZ94_00525</name>
</gene>
<evidence type="ECO:0000256" key="4">
    <source>
        <dbReference type="ARBA" id="ARBA00023163"/>
    </source>
</evidence>
<keyword evidence="7" id="KW-1185">Reference proteome</keyword>
<comment type="caution">
    <text evidence="6">The sequence shown here is derived from an EMBL/GenBank/DDBJ whole genome shotgun (WGS) entry which is preliminary data.</text>
</comment>
<evidence type="ECO:0000256" key="3">
    <source>
        <dbReference type="ARBA" id="ARBA00023125"/>
    </source>
</evidence>
<evidence type="ECO:0000256" key="1">
    <source>
        <dbReference type="ARBA" id="ARBA00009437"/>
    </source>
</evidence>
<protein>
    <submittedName>
        <fullName evidence="6">LysR family transcriptional regulator</fullName>
    </submittedName>
</protein>
<dbReference type="InterPro" id="IPR000847">
    <property type="entry name" value="LysR_HTH_N"/>
</dbReference>
<dbReference type="AlphaFoldDB" id="A0A255GNQ1"/>
<dbReference type="GO" id="GO:0003677">
    <property type="term" value="F:DNA binding"/>
    <property type="evidence" value="ECO:0007669"/>
    <property type="project" value="UniProtKB-KW"/>
</dbReference>
<dbReference type="InterPro" id="IPR036388">
    <property type="entry name" value="WH-like_DNA-bd_sf"/>
</dbReference>
<dbReference type="RefSeq" id="WP_094399771.1">
    <property type="nucleotide sequence ID" value="NZ_NMVL01000003.1"/>
</dbReference>
<proteinExistence type="inferred from homology"/>
<dbReference type="GO" id="GO:0032993">
    <property type="term" value="C:protein-DNA complex"/>
    <property type="evidence" value="ECO:0007669"/>
    <property type="project" value="TreeGrafter"/>
</dbReference>
<keyword evidence="2" id="KW-0805">Transcription regulation</keyword>
<evidence type="ECO:0000313" key="6">
    <source>
        <dbReference type="EMBL" id="OYO17429.1"/>
    </source>
</evidence>
<comment type="similarity">
    <text evidence="1">Belongs to the LysR transcriptional regulatory family.</text>
</comment>